<dbReference type="Gene3D" id="3.40.50.2300">
    <property type="match status" value="2"/>
</dbReference>
<sequence length="340" mass="36997">MTLRPTTKDLAQAAGVSLATVDRVLNGRSGVSASSTEAVHAAIERIGFERNIVAATLARQRGHRFLFALPETSTEFLDVLLDRIAEFRRASMGEMIQIGVLRLDERDPHRAARSLTAISAEDCDGVAIMAAETPQIRDAVQRMRERGINVVSFISNQPEAEGLPFVGIDNAAAGATAGRLMRRFLGPRSGSILVLADTMQGRDSLERRLGFDTIFAGALPQLQVRPTLESYGDPDRTQRVLANAFAAHPDVVGLYLIGMQPQLALATLASRPSAPITIAHERTPSTELALREGRLDAVVHQDPGHLVRSAARILRAQCEKRPILASQERIRIEILIAENL</sequence>
<dbReference type="PANTHER" id="PTHR30146">
    <property type="entry name" value="LACI-RELATED TRANSCRIPTIONAL REPRESSOR"/>
    <property type="match status" value="1"/>
</dbReference>
<dbReference type="EMBL" id="JAVDBT010000005">
    <property type="protein sequence ID" value="MDQ2066036.1"/>
    <property type="molecule type" value="Genomic_DNA"/>
</dbReference>
<protein>
    <submittedName>
        <fullName evidence="5">LacI family DNA-binding transcriptional regulator</fullName>
    </submittedName>
</protein>
<accession>A0ABU0VWA3</accession>
<dbReference type="InterPro" id="IPR028082">
    <property type="entry name" value="Peripla_BP_I"/>
</dbReference>
<dbReference type="GO" id="GO:0003677">
    <property type="term" value="F:DNA binding"/>
    <property type="evidence" value="ECO:0007669"/>
    <property type="project" value="UniProtKB-KW"/>
</dbReference>
<evidence type="ECO:0000256" key="1">
    <source>
        <dbReference type="ARBA" id="ARBA00023015"/>
    </source>
</evidence>
<evidence type="ECO:0000259" key="4">
    <source>
        <dbReference type="PROSITE" id="PS50932"/>
    </source>
</evidence>
<dbReference type="Proteomes" id="UP001239680">
    <property type="component" value="Unassembled WGS sequence"/>
</dbReference>
<keyword evidence="6" id="KW-1185">Reference proteome</keyword>
<evidence type="ECO:0000313" key="6">
    <source>
        <dbReference type="Proteomes" id="UP001239680"/>
    </source>
</evidence>
<dbReference type="Pfam" id="PF00356">
    <property type="entry name" value="LacI"/>
    <property type="match status" value="1"/>
</dbReference>
<dbReference type="InterPro" id="IPR000843">
    <property type="entry name" value="HTH_LacI"/>
</dbReference>
<dbReference type="CDD" id="cd01392">
    <property type="entry name" value="HTH_LacI"/>
    <property type="match status" value="1"/>
</dbReference>
<dbReference type="SMART" id="SM00354">
    <property type="entry name" value="HTH_LACI"/>
    <property type="match status" value="1"/>
</dbReference>
<dbReference type="PROSITE" id="PS50932">
    <property type="entry name" value="HTH_LACI_2"/>
    <property type="match status" value="1"/>
</dbReference>
<organism evidence="5 6">
    <name type="scientific">Pseudogemmobacter lacusdianii</name>
    <dbReference type="NCBI Taxonomy" id="3069608"/>
    <lineage>
        <taxon>Bacteria</taxon>
        <taxon>Pseudomonadati</taxon>
        <taxon>Pseudomonadota</taxon>
        <taxon>Alphaproteobacteria</taxon>
        <taxon>Rhodobacterales</taxon>
        <taxon>Paracoccaceae</taxon>
        <taxon>Pseudogemmobacter</taxon>
    </lineage>
</organism>
<evidence type="ECO:0000313" key="5">
    <source>
        <dbReference type="EMBL" id="MDQ2066036.1"/>
    </source>
</evidence>
<dbReference type="InterPro" id="IPR010982">
    <property type="entry name" value="Lambda_DNA-bd_dom_sf"/>
</dbReference>
<evidence type="ECO:0000256" key="3">
    <source>
        <dbReference type="ARBA" id="ARBA00023163"/>
    </source>
</evidence>
<keyword evidence="1" id="KW-0805">Transcription regulation</keyword>
<proteinExistence type="predicted"/>
<gene>
    <name evidence="5" type="ORF">Q9295_06615</name>
</gene>
<feature type="domain" description="HTH lacI-type" evidence="4">
    <location>
        <begin position="5"/>
        <end position="59"/>
    </location>
</feature>
<dbReference type="Pfam" id="PF13407">
    <property type="entry name" value="Peripla_BP_4"/>
    <property type="match status" value="1"/>
</dbReference>
<keyword evidence="2 5" id="KW-0238">DNA-binding</keyword>
<dbReference type="Gene3D" id="1.10.260.40">
    <property type="entry name" value="lambda repressor-like DNA-binding domains"/>
    <property type="match status" value="1"/>
</dbReference>
<dbReference type="RefSeq" id="WP_306679734.1">
    <property type="nucleotide sequence ID" value="NZ_JAVDBT010000005.1"/>
</dbReference>
<dbReference type="PANTHER" id="PTHR30146:SF152">
    <property type="entry name" value="TRANSCRIPTIONAL REGULATORY PROTEIN"/>
    <property type="match status" value="1"/>
</dbReference>
<name>A0ABU0VWA3_9RHOB</name>
<comment type="caution">
    <text evidence="5">The sequence shown here is derived from an EMBL/GenBank/DDBJ whole genome shotgun (WGS) entry which is preliminary data.</text>
</comment>
<reference evidence="5 6" key="1">
    <citation type="submission" date="2023-08" db="EMBL/GenBank/DDBJ databases">
        <title>Characterization of two Paracoccaceae strains isolated from Phycosphere and proposal of Xinfangfangia lacusdiani sp. nov.</title>
        <authorList>
            <person name="Deng Y."/>
            <person name="Zhang Y.Q."/>
        </authorList>
    </citation>
    <scope>NUCLEOTIDE SEQUENCE [LARGE SCALE GENOMIC DNA]</scope>
    <source>
        <strain evidence="5 6">CPCC 101601</strain>
    </source>
</reference>
<dbReference type="InterPro" id="IPR025997">
    <property type="entry name" value="SBP_2_dom"/>
</dbReference>
<keyword evidence="3" id="KW-0804">Transcription</keyword>
<dbReference type="SUPFAM" id="SSF47413">
    <property type="entry name" value="lambda repressor-like DNA-binding domains"/>
    <property type="match status" value="1"/>
</dbReference>
<dbReference type="SUPFAM" id="SSF53822">
    <property type="entry name" value="Periplasmic binding protein-like I"/>
    <property type="match status" value="1"/>
</dbReference>
<dbReference type="CDD" id="cd06307">
    <property type="entry name" value="PBP1_sugar_binding"/>
    <property type="match status" value="1"/>
</dbReference>
<evidence type="ECO:0000256" key="2">
    <source>
        <dbReference type="ARBA" id="ARBA00023125"/>
    </source>
</evidence>